<protein>
    <recommendedName>
        <fullName evidence="5">Non-hemolytic phospholipase C</fullName>
    </recommendedName>
</protein>
<sequence length="595" mass="65785">MMTLNSAILMLIGFTGVNSLSLADVKHVVMLMQENRSFMHYLGALKGVRGFADPNVQINPNGRPVWYHNEWLPTQVAFNGGLNDQWPAASAPQAWGYYKREDIPFHYALADAFTVADHYHASVQSNTDPNRWMWQSGSINVPGGPQPLGAGGVVLDDNQTPGCEGTNLNCVPLYWPATAEYYDAAGVDWRAYMDEYDYVTNNGLNYFASFQNAAENSSLYQRGIAFSERNSLDGFFSDAANGTLPEVSWIFPPGALNEHPPHTPSDGAWFMKNIVDAVTHGPDWNTTILLICYDEGGGWGDPVYPYHAPEGTAGEWFEDPYGEFGETFSGPGVRIPLFIISPFTSGGRLFTERADHNSHILFVEEYLTAKGYQNITTAQMSDWRRDHMSNLLNALDFDNPEYLIPELPASPHPYTDDEGLIVGTYVLCEATYSDVDPTVPYGNQTLEEALFFEDGFKQVYGALNEGHFLVFETNGYAIANTASDNSSSESITATAATADHEDPSQRWILHAISDLDKDFGKFEISSAVDGRYLTTNATLTNDNSSAGICDISYVSNGLYTLQNADGKYLSVAEAGRIELSEAIQKWYVFSVTYHS</sequence>
<evidence type="ECO:0000256" key="1">
    <source>
        <dbReference type="ARBA" id="ARBA00022801"/>
    </source>
</evidence>
<dbReference type="AlphaFoldDB" id="A0A9W8YIS4"/>
<evidence type="ECO:0000313" key="4">
    <source>
        <dbReference type="Proteomes" id="UP001140453"/>
    </source>
</evidence>
<keyword evidence="2" id="KW-0732">Signal</keyword>
<gene>
    <name evidence="3" type="ORF">N0V93_008962</name>
</gene>
<dbReference type="GO" id="GO:0042578">
    <property type="term" value="F:phosphoric ester hydrolase activity"/>
    <property type="evidence" value="ECO:0007669"/>
    <property type="project" value="UniProtKB-ARBA"/>
</dbReference>
<keyword evidence="4" id="KW-1185">Reference proteome</keyword>
<dbReference type="Pfam" id="PF04185">
    <property type="entry name" value="Phosphoesterase"/>
    <property type="match status" value="1"/>
</dbReference>
<reference evidence="3" key="1">
    <citation type="submission" date="2022-10" db="EMBL/GenBank/DDBJ databases">
        <title>Tapping the CABI collections for fungal endophytes: first genome assemblies for Collariella, Neodidymelliopsis, Ascochyta clinopodiicola, Didymella pomorum, Didymosphaeria variabile, Neocosmospora piperis and Neocucurbitaria cava.</title>
        <authorList>
            <person name="Hill R."/>
        </authorList>
    </citation>
    <scope>NUCLEOTIDE SEQUENCE</scope>
    <source>
        <strain evidence="3">IMI 355082</strain>
    </source>
</reference>
<name>A0A9W8YIS4_9PEZI</name>
<dbReference type="Proteomes" id="UP001140453">
    <property type="component" value="Unassembled WGS sequence"/>
</dbReference>
<dbReference type="Gene3D" id="3.40.720.10">
    <property type="entry name" value="Alkaline Phosphatase, subunit A"/>
    <property type="match status" value="1"/>
</dbReference>
<evidence type="ECO:0000313" key="3">
    <source>
        <dbReference type="EMBL" id="KAJ4386070.1"/>
    </source>
</evidence>
<accession>A0A9W8YIS4</accession>
<keyword evidence="1" id="KW-0378">Hydrolase</keyword>
<comment type="caution">
    <text evidence="3">The sequence shown here is derived from an EMBL/GenBank/DDBJ whole genome shotgun (WGS) entry which is preliminary data.</text>
</comment>
<dbReference type="PANTHER" id="PTHR31956:SF1">
    <property type="entry name" value="NON-SPECIFIC PHOSPHOLIPASE C1"/>
    <property type="match status" value="1"/>
</dbReference>
<feature type="signal peptide" evidence="2">
    <location>
        <begin position="1"/>
        <end position="19"/>
    </location>
</feature>
<dbReference type="InterPro" id="IPR007312">
    <property type="entry name" value="Phosphoesterase"/>
</dbReference>
<dbReference type="OrthoDB" id="5135119at2759"/>
<dbReference type="CDD" id="cd16014">
    <property type="entry name" value="PLC"/>
    <property type="match status" value="1"/>
</dbReference>
<evidence type="ECO:0008006" key="5">
    <source>
        <dbReference type="Google" id="ProtNLM"/>
    </source>
</evidence>
<dbReference type="EMBL" id="JAPEVB010000006">
    <property type="protein sequence ID" value="KAJ4386070.1"/>
    <property type="molecule type" value="Genomic_DNA"/>
</dbReference>
<dbReference type="PANTHER" id="PTHR31956">
    <property type="entry name" value="NON-SPECIFIC PHOSPHOLIPASE C4-RELATED"/>
    <property type="match status" value="1"/>
</dbReference>
<evidence type="ECO:0000256" key="2">
    <source>
        <dbReference type="SAM" id="SignalP"/>
    </source>
</evidence>
<dbReference type="InterPro" id="IPR017850">
    <property type="entry name" value="Alkaline_phosphatase_core_sf"/>
</dbReference>
<proteinExistence type="predicted"/>
<organism evidence="3 4">
    <name type="scientific">Gnomoniopsis smithogilvyi</name>
    <dbReference type="NCBI Taxonomy" id="1191159"/>
    <lineage>
        <taxon>Eukaryota</taxon>
        <taxon>Fungi</taxon>
        <taxon>Dikarya</taxon>
        <taxon>Ascomycota</taxon>
        <taxon>Pezizomycotina</taxon>
        <taxon>Sordariomycetes</taxon>
        <taxon>Sordariomycetidae</taxon>
        <taxon>Diaporthales</taxon>
        <taxon>Gnomoniaceae</taxon>
        <taxon>Gnomoniopsis</taxon>
    </lineage>
</organism>
<feature type="chain" id="PRO_5040751559" description="Non-hemolytic phospholipase C" evidence="2">
    <location>
        <begin position="20"/>
        <end position="595"/>
    </location>
</feature>